<proteinExistence type="predicted"/>
<dbReference type="InterPro" id="IPR056852">
    <property type="entry name" value="AK17A/B"/>
</dbReference>
<dbReference type="SUPFAM" id="SSF48403">
    <property type="entry name" value="Ankyrin repeat"/>
    <property type="match status" value="1"/>
</dbReference>
<feature type="region of interest" description="Disordered" evidence="2">
    <location>
        <begin position="440"/>
        <end position="464"/>
    </location>
</feature>
<dbReference type="PANTHER" id="PTHR12484">
    <property type="entry name" value="B-LYMPHOCYTE ANTIGEN-RELATED"/>
    <property type="match status" value="1"/>
</dbReference>
<feature type="repeat" description="ANK" evidence="1">
    <location>
        <begin position="307"/>
        <end position="340"/>
    </location>
</feature>
<comment type="caution">
    <text evidence="3">The sequence shown here is derived from an EMBL/GenBank/DDBJ whole genome shotgun (WGS) entry which is preliminary data.</text>
</comment>
<accession>A0AAD8ZFI1</accession>
<name>A0AAD8ZFI1_9TELE</name>
<feature type="region of interest" description="Disordered" evidence="2">
    <location>
        <begin position="963"/>
        <end position="1136"/>
    </location>
</feature>
<feature type="compositionally biased region" description="Basic and acidic residues" evidence="2">
    <location>
        <begin position="983"/>
        <end position="1003"/>
    </location>
</feature>
<sequence>MERHSDVRENGIDHDSFNRIRDVASVGNENSLESYEKNDCSKKSDSPAATSGDKRMHVSVSEEKEDNGPCVSDVALTEATGSDSDYNRSHDANLKEKEPANVPEKDKPAGEIERVETEDTCPRDRPGKLDAARSKRALSAQPAARRRGTRDTSSNAMAGVSDADSSAPLGTDGSAPSGGRKSLAERVVGESPQVRRSLLRRSSQGWATAGRQDSVKGDGDSVSEDSAFIALDPLEHEWMMCASDGEWENLQRLLTREPSLITKKDFVTGFTCLHWAAKQGKCDLIAMLITFAQQHSVAVDVNARSCAGYTPLHLAAMHSHVEVMKLLVEAYGANLEVRDYSGRKPHQYLSTAVAADIRDIIRVHEDEDTEGGAGHWRLPKVFQSNLNPLRMLVLTEEGVGGACEGVGGARPRPLYRKASIGKIKLKGGRSKTQIVHSTSFRETEEEEESLKSPVKSRPVSTKIPFQTPNKEAKAAKMTTIVHDTTEAVQLCKEYNLYLKPIARMTISVALPQLKMPGKSISNWEVMERLKNMVQPDQFSSLRISKSTMDFIRFEGEVENKSAVRSFLAKLDGKSIKLSGFTDILKVRTAENKVDFPTRHDWDSFFRDAKDMNETVPGERPDTIHLEGLPCKWFAQKDSPSDRPSEAVLRAVFEGFGKIRNVDIPMLDPYREEMTGKNFNTFSFGGHLNFEGYIQYEEHTGFVKAMDILRGMKLMLKGEDGKAVACGIKVTFDTTKHLSDSSLKKRQQERAKLQELERRREEQKRREKEEEERRKEEERKQRELEEEEKEKRREERLRRREERLREREEKRNQKKAKKQQEEEQKRLHLKIATEERKLLLAQRNLESIRLIAELLSRAKALKQQQLEQEKAELARKQKAELARLQQVEERRRQQEAELHRVEQEKARALELQRKERELRDRLLGNLLKKSTTADCQQGEQLDFPAEAAESELDLQACEVQTQLNGVTCRSEETKPVAACSVTKGRQENKARKQEKPPGDEQRGLKERRRSPESSGSRRGRSAHAHNRSRERSHGHRSSSRKPSYGRSRSGRRRSGDGRHGRGWSPSGYRRSRERSHSYGRRGRGSRACSHGRSSRCSHGRSSSSNTGSSRSGSMSRSSSRGRRRRSFSRQKERSRHH</sequence>
<dbReference type="Gene3D" id="1.25.40.20">
    <property type="entry name" value="Ankyrin repeat-containing domain"/>
    <property type="match status" value="1"/>
</dbReference>
<dbReference type="PROSITE" id="PS50297">
    <property type="entry name" value="ANK_REP_REGION"/>
    <property type="match status" value="1"/>
</dbReference>
<dbReference type="AlphaFoldDB" id="A0AAD8ZFI1"/>
<keyword evidence="1" id="KW-0040">ANK repeat</keyword>
<dbReference type="InterPro" id="IPR036770">
    <property type="entry name" value="Ankyrin_rpt-contain_sf"/>
</dbReference>
<dbReference type="Pfam" id="PF12796">
    <property type="entry name" value="Ank_2"/>
    <property type="match status" value="1"/>
</dbReference>
<feature type="compositionally biased region" description="Basic and acidic residues" evidence="2">
    <location>
        <begin position="736"/>
        <end position="810"/>
    </location>
</feature>
<feature type="compositionally biased region" description="Basic and acidic residues" evidence="2">
    <location>
        <begin position="34"/>
        <end position="45"/>
    </location>
</feature>
<dbReference type="InterPro" id="IPR002110">
    <property type="entry name" value="Ankyrin_rpt"/>
</dbReference>
<organism evidence="3 4">
    <name type="scientific">Electrophorus voltai</name>
    <dbReference type="NCBI Taxonomy" id="2609070"/>
    <lineage>
        <taxon>Eukaryota</taxon>
        <taxon>Metazoa</taxon>
        <taxon>Chordata</taxon>
        <taxon>Craniata</taxon>
        <taxon>Vertebrata</taxon>
        <taxon>Euteleostomi</taxon>
        <taxon>Actinopterygii</taxon>
        <taxon>Neopterygii</taxon>
        <taxon>Teleostei</taxon>
        <taxon>Ostariophysi</taxon>
        <taxon>Gymnotiformes</taxon>
        <taxon>Gymnotoidei</taxon>
        <taxon>Gymnotidae</taxon>
        <taxon>Electrophorus</taxon>
    </lineage>
</organism>
<feature type="region of interest" description="Disordered" evidence="2">
    <location>
        <begin position="736"/>
        <end position="824"/>
    </location>
</feature>
<evidence type="ECO:0000256" key="2">
    <source>
        <dbReference type="SAM" id="MobiDB-lite"/>
    </source>
</evidence>
<dbReference type="CDD" id="cd12264">
    <property type="entry name" value="RRM_AKAP17A"/>
    <property type="match status" value="1"/>
</dbReference>
<gene>
    <name evidence="3" type="ORF">P4O66_000823</name>
</gene>
<keyword evidence="4" id="KW-1185">Reference proteome</keyword>
<feature type="compositionally biased region" description="Basic and acidic residues" evidence="2">
    <location>
        <begin position="85"/>
        <end position="133"/>
    </location>
</feature>
<dbReference type="SMART" id="SM00248">
    <property type="entry name" value="ANK"/>
    <property type="match status" value="2"/>
</dbReference>
<reference evidence="3" key="1">
    <citation type="submission" date="2023-03" db="EMBL/GenBank/DDBJ databases">
        <title>Electrophorus voltai genome.</title>
        <authorList>
            <person name="Bian C."/>
        </authorList>
    </citation>
    <scope>NUCLEOTIDE SEQUENCE</scope>
    <source>
        <strain evidence="3">CB-2022</strain>
        <tissue evidence="3">Muscle</tissue>
    </source>
</reference>
<dbReference type="Proteomes" id="UP001239994">
    <property type="component" value="Unassembled WGS sequence"/>
</dbReference>
<protein>
    <recommendedName>
        <fullName evidence="5">RRM domain-containing protein</fullName>
    </recommendedName>
</protein>
<evidence type="ECO:0000313" key="4">
    <source>
        <dbReference type="Proteomes" id="UP001239994"/>
    </source>
</evidence>
<dbReference type="PROSITE" id="PS50088">
    <property type="entry name" value="ANK_REPEAT"/>
    <property type="match status" value="1"/>
</dbReference>
<evidence type="ECO:0000313" key="3">
    <source>
        <dbReference type="EMBL" id="KAK1797529.1"/>
    </source>
</evidence>
<evidence type="ECO:0008006" key="5">
    <source>
        <dbReference type="Google" id="ProtNLM"/>
    </source>
</evidence>
<feature type="compositionally biased region" description="Low complexity" evidence="2">
    <location>
        <begin position="1098"/>
        <end position="1117"/>
    </location>
</feature>
<dbReference type="PANTHER" id="PTHR12484:SF4">
    <property type="entry name" value="A-KINASE ANCHOR PROTEIN 17A"/>
    <property type="match status" value="1"/>
</dbReference>
<dbReference type="Pfam" id="PF25015">
    <property type="entry name" value="RBD_AKAP-17A"/>
    <property type="match status" value="1"/>
</dbReference>
<feature type="region of interest" description="Disordered" evidence="2">
    <location>
        <begin position="22"/>
        <end position="222"/>
    </location>
</feature>
<feature type="compositionally biased region" description="Basic and acidic residues" evidence="2">
    <location>
        <begin position="52"/>
        <end position="62"/>
    </location>
</feature>
<feature type="compositionally biased region" description="Basic residues" evidence="2">
    <location>
        <begin position="1118"/>
        <end position="1136"/>
    </location>
</feature>
<dbReference type="EMBL" id="JAROKS010000013">
    <property type="protein sequence ID" value="KAK1797529.1"/>
    <property type="molecule type" value="Genomic_DNA"/>
</dbReference>
<evidence type="ECO:0000256" key="1">
    <source>
        <dbReference type="PROSITE-ProRule" id="PRU00023"/>
    </source>
</evidence>
<feature type="compositionally biased region" description="Basic residues" evidence="2">
    <location>
        <begin position="1016"/>
        <end position="1038"/>
    </location>
</feature>
<feature type="compositionally biased region" description="Basic residues" evidence="2">
    <location>
        <begin position="1068"/>
        <end position="1083"/>
    </location>
</feature>